<dbReference type="AlphaFoldDB" id="A0A401ZVR2"/>
<sequence length="123" mass="14413">MGNVTLRWIPSFYLEDSGASPVEDFLGGLQADARLQILAAIEKLCILRQTAKPPLIGHVRDKLWELRVERRTNIFRLIYCVDNGHVIFLYGFQKKEQKISKREFTIAQKRYQKHLDRQNGKKK</sequence>
<dbReference type="EMBL" id="BIFR01000001">
    <property type="protein sequence ID" value="GCE10824.1"/>
    <property type="molecule type" value="Genomic_DNA"/>
</dbReference>
<dbReference type="OrthoDB" id="573082at2"/>
<gene>
    <name evidence="1" type="ORF">KTT_06830</name>
</gene>
<dbReference type="RefSeq" id="WP_126578395.1">
    <property type="nucleotide sequence ID" value="NZ_BIFR01000001.1"/>
</dbReference>
<proteinExistence type="predicted"/>
<evidence type="ECO:0008006" key="3">
    <source>
        <dbReference type="Google" id="ProtNLM"/>
    </source>
</evidence>
<accession>A0A401ZVR2</accession>
<keyword evidence="2" id="KW-1185">Reference proteome</keyword>
<protein>
    <recommendedName>
        <fullName evidence="3">Toxin RelE</fullName>
    </recommendedName>
</protein>
<comment type="caution">
    <text evidence="1">The sequence shown here is derived from an EMBL/GenBank/DDBJ whole genome shotgun (WGS) entry which is preliminary data.</text>
</comment>
<reference evidence="2" key="1">
    <citation type="submission" date="2018-12" db="EMBL/GenBank/DDBJ databases">
        <title>Tengunoibacter tsumagoiensis gen. nov., sp. nov., Dictyobacter kobayashii sp. nov., D. alpinus sp. nov., and D. joshuensis sp. nov. and description of Dictyobacteraceae fam. nov. within the order Ktedonobacterales isolated from Tengu-no-mugimeshi.</title>
        <authorList>
            <person name="Wang C.M."/>
            <person name="Zheng Y."/>
            <person name="Sakai Y."/>
            <person name="Toyoda A."/>
            <person name="Minakuchi Y."/>
            <person name="Abe K."/>
            <person name="Yokota A."/>
            <person name="Yabe S."/>
        </authorList>
    </citation>
    <scope>NUCLEOTIDE SEQUENCE [LARGE SCALE GENOMIC DNA]</scope>
    <source>
        <strain evidence="2">Uno3</strain>
    </source>
</reference>
<evidence type="ECO:0000313" key="1">
    <source>
        <dbReference type="EMBL" id="GCE10824.1"/>
    </source>
</evidence>
<dbReference type="Pfam" id="PF05973">
    <property type="entry name" value="Gp49"/>
    <property type="match status" value="1"/>
</dbReference>
<evidence type="ECO:0000313" key="2">
    <source>
        <dbReference type="Proteomes" id="UP000287352"/>
    </source>
</evidence>
<dbReference type="Proteomes" id="UP000287352">
    <property type="component" value="Unassembled WGS sequence"/>
</dbReference>
<name>A0A401ZVR2_9CHLR</name>
<dbReference type="InterPro" id="IPR009241">
    <property type="entry name" value="HigB-like"/>
</dbReference>
<organism evidence="1 2">
    <name type="scientific">Tengunoibacter tsumagoiensis</name>
    <dbReference type="NCBI Taxonomy" id="2014871"/>
    <lineage>
        <taxon>Bacteria</taxon>
        <taxon>Bacillati</taxon>
        <taxon>Chloroflexota</taxon>
        <taxon>Ktedonobacteria</taxon>
        <taxon>Ktedonobacterales</taxon>
        <taxon>Dictyobacteraceae</taxon>
        <taxon>Tengunoibacter</taxon>
    </lineage>
</organism>